<sequence length="94" mass="10283">MTGVADGPLDGAELLNPLREGYPVSSGANRRRGVGSHVGEALALLDRLLPTPGDAPPEPGHMLPEQPWWQRLVTTLDRSAAVYHHEIDDEILRR</sequence>
<reference evidence="2" key="1">
    <citation type="journal article" date="2019" name="Int. J. Syst. Evol. Microbiol.">
        <title>The Global Catalogue of Microorganisms (GCM) 10K type strain sequencing project: providing services to taxonomists for standard genome sequencing and annotation.</title>
        <authorList>
            <consortium name="The Broad Institute Genomics Platform"/>
            <consortium name="The Broad Institute Genome Sequencing Center for Infectious Disease"/>
            <person name="Wu L."/>
            <person name="Ma J."/>
        </authorList>
    </citation>
    <scope>NUCLEOTIDE SEQUENCE [LARGE SCALE GENOMIC DNA]</scope>
    <source>
        <strain evidence="2">CCUG 50347</strain>
    </source>
</reference>
<name>A0ABV9RR26_9PSEU</name>
<gene>
    <name evidence="1" type="ORF">ACFPEL_19675</name>
</gene>
<dbReference type="EMBL" id="JBHSIM010000040">
    <property type="protein sequence ID" value="MFC4834642.1"/>
    <property type="molecule type" value="Genomic_DNA"/>
</dbReference>
<keyword evidence="2" id="KW-1185">Reference proteome</keyword>
<organism evidence="1 2">
    <name type="scientific">Actinomycetospora chibensis</name>
    <dbReference type="NCBI Taxonomy" id="663606"/>
    <lineage>
        <taxon>Bacteria</taxon>
        <taxon>Bacillati</taxon>
        <taxon>Actinomycetota</taxon>
        <taxon>Actinomycetes</taxon>
        <taxon>Pseudonocardiales</taxon>
        <taxon>Pseudonocardiaceae</taxon>
        <taxon>Actinomycetospora</taxon>
    </lineage>
</organism>
<accession>A0ABV9RR26</accession>
<evidence type="ECO:0000313" key="2">
    <source>
        <dbReference type="Proteomes" id="UP001595909"/>
    </source>
</evidence>
<protein>
    <submittedName>
        <fullName evidence="1">Uncharacterized protein</fullName>
    </submittedName>
</protein>
<comment type="caution">
    <text evidence="1">The sequence shown here is derived from an EMBL/GenBank/DDBJ whole genome shotgun (WGS) entry which is preliminary data.</text>
</comment>
<evidence type="ECO:0000313" key="1">
    <source>
        <dbReference type="EMBL" id="MFC4834642.1"/>
    </source>
</evidence>
<proteinExistence type="predicted"/>
<dbReference type="RefSeq" id="WP_274187833.1">
    <property type="nucleotide sequence ID" value="NZ_BAABHN010000040.1"/>
</dbReference>
<dbReference type="Proteomes" id="UP001595909">
    <property type="component" value="Unassembled WGS sequence"/>
</dbReference>